<comment type="caution">
    <text evidence="2">The sequence shown here is derived from an EMBL/GenBank/DDBJ whole genome shotgun (WGS) entry which is preliminary data.</text>
</comment>
<dbReference type="OrthoDB" id="336321at2759"/>
<gene>
    <name evidence="2" type="ORF">KVT40_004086</name>
</gene>
<dbReference type="Gene3D" id="3.40.50.300">
    <property type="entry name" value="P-loop containing nucleotide triphosphate hydrolases"/>
    <property type="match status" value="1"/>
</dbReference>
<evidence type="ECO:0000256" key="1">
    <source>
        <dbReference type="SAM" id="MobiDB-lite"/>
    </source>
</evidence>
<organism evidence="2 3">
    <name type="scientific">Elsinoe batatas</name>
    <dbReference type="NCBI Taxonomy" id="2601811"/>
    <lineage>
        <taxon>Eukaryota</taxon>
        <taxon>Fungi</taxon>
        <taxon>Dikarya</taxon>
        <taxon>Ascomycota</taxon>
        <taxon>Pezizomycotina</taxon>
        <taxon>Dothideomycetes</taxon>
        <taxon>Dothideomycetidae</taxon>
        <taxon>Myriangiales</taxon>
        <taxon>Elsinoaceae</taxon>
        <taxon>Elsinoe</taxon>
    </lineage>
</organism>
<feature type="compositionally biased region" description="Gly residues" evidence="1">
    <location>
        <begin position="321"/>
        <end position="331"/>
    </location>
</feature>
<dbReference type="EMBL" id="JAESVG020000004">
    <property type="protein sequence ID" value="KAG8628213.1"/>
    <property type="molecule type" value="Genomic_DNA"/>
</dbReference>
<feature type="region of interest" description="Disordered" evidence="1">
    <location>
        <begin position="200"/>
        <end position="221"/>
    </location>
</feature>
<dbReference type="AlphaFoldDB" id="A0A8K0PI85"/>
<name>A0A8K0PI85_9PEZI</name>
<evidence type="ECO:0000313" key="3">
    <source>
        <dbReference type="Proteomes" id="UP000809789"/>
    </source>
</evidence>
<evidence type="ECO:0000313" key="2">
    <source>
        <dbReference type="EMBL" id="KAG8628213.1"/>
    </source>
</evidence>
<reference evidence="2" key="1">
    <citation type="submission" date="2021-07" db="EMBL/GenBank/DDBJ databases">
        <title>Elsinoe batatas strain:CRI-CJ2 Genome sequencing and assembly.</title>
        <authorList>
            <person name="Huang L."/>
        </authorList>
    </citation>
    <scope>NUCLEOTIDE SEQUENCE</scope>
    <source>
        <strain evidence="2">CRI-CJ2</strain>
    </source>
</reference>
<dbReference type="Proteomes" id="UP000809789">
    <property type="component" value="Unassembled WGS sequence"/>
</dbReference>
<feature type="compositionally biased region" description="Basic and acidic residues" evidence="1">
    <location>
        <begin position="289"/>
        <end position="314"/>
    </location>
</feature>
<sequence>MSARPADPVLASALWQSYKEKHKVDLHALAGGSDGSPGLLTGCKSLDDILQPGLPYGEGGVCCISSEPEAGARELLEAVITIHLLSSHAATATIIDSVGLDLLSLFNTIKTRLSLQPHINPKLPPRNLDQEATLLLERLSISRVFSFEGLAEALSEFQAACIPLPPPDIPVPRGTVPDSQSSSQEEDLFALVDNPVPPSAPTISSALPDPPTASNGESPPNRLLIIDDLPTIFAPLQRTCYVSSSALLSSLLRSLKHITLSHPVCVVMMNSLTVPTRGKERYASPARASRADQNSDRDDHQDHHQDPDRPRHPGAESGRAVGQGQGQGQGQARGPSIFSSCTSKPLFWHVLDGVGVGMMLHLVPRGGEGRRKEEEGVGCLEVIGDSKGGRRGRFAFFEMGEGRGIRGFT</sequence>
<feature type="region of interest" description="Disordered" evidence="1">
    <location>
        <begin position="277"/>
        <end position="336"/>
    </location>
</feature>
<keyword evidence="3" id="KW-1185">Reference proteome</keyword>
<accession>A0A8K0PI85</accession>
<proteinExistence type="predicted"/>
<dbReference type="InterPro" id="IPR027417">
    <property type="entry name" value="P-loop_NTPase"/>
</dbReference>
<protein>
    <submittedName>
        <fullName evidence="2">Uncharacterized protein</fullName>
    </submittedName>
</protein>